<dbReference type="PANTHER" id="PTHR30482:SF17">
    <property type="entry name" value="ABC TRANSPORTER ATP-BINDING PROTEIN"/>
    <property type="match status" value="1"/>
</dbReference>
<dbReference type="EMBL" id="NESP01000001">
    <property type="protein sequence ID" value="PUE60005.1"/>
    <property type="molecule type" value="Genomic_DNA"/>
</dbReference>
<feature type="transmembrane region" description="Helical" evidence="6">
    <location>
        <begin position="210"/>
        <end position="236"/>
    </location>
</feature>
<evidence type="ECO:0000256" key="6">
    <source>
        <dbReference type="SAM" id="Phobius"/>
    </source>
</evidence>
<evidence type="ECO:0000313" key="8">
    <source>
        <dbReference type="Proteomes" id="UP000251341"/>
    </source>
</evidence>
<evidence type="ECO:0000256" key="4">
    <source>
        <dbReference type="ARBA" id="ARBA00022989"/>
    </source>
</evidence>
<dbReference type="InterPro" id="IPR043428">
    <property type="entry name" value="LivM-like"/>
</dbReference>
<feature type="transmembrane region" description="Helical" evidence="6">
    <location>
        <begin position="48"/>
        <end position="75"/>
    </location>
</feature>
<dbReference type="AlphaFoldDB" id="A0A315ETA7"/>
<accession>A0A315ETA7</accession>
<protein>
    <submittedName>
        <fullName evidence="7">Branched-chain amino acid ABC transporter permease</fullName>
    </submittedName>
</protein>
<evidence type="ECO:0000256" key="5">
    <source>
        <dbReference type="ARBA" id="ARBA00023136"/>
    </source>
</evidence>
<organism evidence="7 8">
    <name type="scientific">Limnohabitans curvus</name>
    <dbReference type="NCBI Taxonomy" id="323423"/>
    <lineage>
        <taxon>Bacteria</taxon>
        <taxon>Pseudomonadati</taxon>
        <taxon>Pseudomonadota</taxon>
        <taxon>Betaproteobacteria</taxon>
        <taxon>Burkholderiales</taxon>
        <taxon>Comamonadaceae</taxon>
        <taxon>Limnohabitans</taxon>
    </lineage>
</organism>
<name>A0A315ETA7_9BURK</name>
<feature type="transmembrane region" description="Helical" evidence="6">
    <location>
        <begin position="16"/>
        <end position="36"/>
    </location>
</feature>
<feature type="transmembrane region" description="Helical" evidence="6">
    <location>
        <begin position="288"/>
        <end position="307"/>
    </location>
</feature>
<comment type="subcellular location">
    <subcellularLocation>
        <location evidence="1">Cell membrane</location>
        <topology evidence="1">Multi-pass membrane protein</topology>
    </subcellularLocation>
</comment>
<proteinExistence type="predicted"/>
<evidence type="ECO:0000256" key="2">
    <source>
        <dbReference type="ARBA" id="ARBA00022475"/>
    </source>
</evidence>
<dbReference type="CDD" id="cd06581">
    <property type="entry name" value="TM_PBP1_LivM_like"/>
    <property type="match status" value="1"/>
</dbReference>
<dbReference type="PANTHER" id="PTHR30482">
    <property type="entry name" value="HIGH-AFFINITY BRANCHED-CHAIN AMINO ACID TRANSPORT SYSTEM PERMEASE"/>
    <property type="match status" value="1"/>
</dbReference>
<dbReference type="Proteomes" id="UP000251341">
    <property type="component" value="Unassembled WGS sequence"/>
</dbReference>
<feature type="transmembrane region" description="Helical" evidence="6">
    <location>
        <begin position="170"/>
        <end position="189"/>
    </location>
</feature>
<dbReference type="Pfam" id="PF02653">
    <property type="entry name" value="BPD_transp_2"/>
    <property type="match status" value="1"/>
</dbReference>
<evidence type="ECO:0000313" key="7">
    <source>
        <dbReference type="EMBL" id="PUE60005.1"/>
    </source>
</evidence>
<gene>
    <name evidence="7" type="ORF">B9Z44_10705</name>
</gene>
<feature type="transmembrane region" description="Helical" evidence="6">
    <location>
        <begin position="95"/>
        <end position="115"/>
    </location>
</feature>
<comment type="caution">
    <text evidence="7">The sequence shown here is derived from an EMBL/GenBank/DDBJ whole genome shotgun (WGS) entry which is preliminary data.</text>
</comment>
<keyword evidence="3 6" id="KW-0812">Transmembrane</keyword>
<reference evidence="7 8" key="1">
    <citation type="submission" date="2017-04" db="EMBL/GenBank/DDBJ databases">
        <title>Unexpected and diverse lifestyles within the genus Limnohabitans.</title>
        <authorList>
            <person name="Kasalicky V."/>
            <person name="Mehrshad M."/>
            <person name="Andrei S.-A."/>
            <person name="Salcher M."/>
            <person name="Kratochvilova H."/>
            <person name="Simek K."/>
            <person name="Ghai R."/>
        </authorList>
    </citation>
    <scope>NUCLEOTIDE SEQUENCE [LARGE SCALE GENOMIC DNA]</scope>
    <source>
        <strain evidence="7 8">MWH-C5</strain>
    </source>
</reference>
<evidence type="ECO:0000256" key="1">
    <source>
        <dbReference type="ARBA" id="ARBA00004651"/>
    </source>
</evidence>
<dbReference type="InterPro" id="IPR001851">
    <property type="entry name" value="ABC_transp_permease"/>
</dbReference>
<keyword evidence="4 6" id="KW-1133">Transmembrane helix</keyword>
<evidence type="ECO:0000256" key="3">
    <source>
        <dbReference type="ARBA" id="ARBA00022692"/>
    </source>
</evidence>
<dbReference type="GO" id="GO:0005886">
    <property type="term" value="C:plasma membrane"/>
    <property type="evidence" value="ECO:0007669"/>
    <property type="project" value="UniProtKB-SubCell"/>
</dbReference>
<keyword evidence="8" id="KW-1185">Reference proteome</keyword>
<feature type="transmembrane region" description="Helical" evidence="6">
    <location>
        <begin position="256"/>
        <end position="281"/>
    </location>
</feature>
<dbReference type="GO" id="GO:0015658">
    <property type="term" value="F:branched-chain amino acid transmembrane transporter activity"/>
    <property type="evidence" value="ECO:0007669"/>
    <property type="project" value="InterPro"/>
</dbReference>
<feature type="transmembrane region" description="Helical" evidence="6">
    <location>
        <begin position="122"/>
        <end position="142"/>
    </location>
</feature>
<keyword evidence="5 6" id="KW-0472">Membrane</keyword>
<keyword evidence="2" id="KW-1003">Cell membrane</keyword>
<sequence>MAHSPRSTSLDHSLQWRWSVPALLLLLALPFIANAVGEGFYIALASRILIFALAATSLNFILGFGGMVSFGHAAFVGVGAYSVAMLTQMGITDAWVLWPAAMVVSALFALLIGAISLRTQGVYFIMITLAFAQMIYYLTISIKAYGGDDGLSLATRSQIPLVDINDETSFYYVVLAVCVASIYAVARVLNARFGHVLQAIRENEVRMQALGYAVYRYKLAAFVMAGALAGLAGALLANQGGFVSPALMQWSQSGLLMMMVILGGVGHLYGGVWGAVVFLLLEETLSHFTIHWQLGLGALLLLVVLLAPNGLTSVLQRLQRKDTP</sequence>
<dbReference type="RefSeq" id="WP_108402439.1">
    <property type="nucleotide sequence ID" value="NZ_NESP01000001.1"/>
</dbReference>